<protein>
    <submittedName>
        <fullName evidence="2">Uncharacterized protein</fullName>
    </submittedName>
</protein>
<evidence type="ECO:0000256" key="1">
    <source>
        <dbReference type="SAM" id="Phobius"/>
    </source>
</evidence>
<feature type="transmembrane region" description="Helical" evidence="1">
    <location>
        <begin position="42"/>
        <end position="63"/>
    </location>
</feature>
<keyword evidence="1" id="KW-0472">Membrane</keyword>
<evidence type="ECO:0000313" key="2">
    <source>
        <dbReference type="EMBL" id="BCK56071.1"/>
    </source>
</evidence>
<dbReference type="KEGG" id="nwl:NWFMUON74_38430"/>
<sequence length="68" mass="7083">MVAKQLIRPGTIDPVADGGIAPTLESHEADHAFDDRGNTVNWPTAAVLIALLIAITAIASTYIGSRGK</sequence>
<name>A0A7G1KML7_9NOCA</name>
<accession>A0A7G1KML7</accession>
<reference evidence="2 3" key="1">
    <citation type="submission" date="2020-08" db="EMBL/GenBank/DDBJ databases">
        <title>Genome Sequencing of Nocardia wallacei strain FMUON74 and assembly.</title>
        <authorList>
            <person name="Toyokawa M."/>
            <person name="Uesaka K."/>
        </authorList>
    </citation>
    <scope>NUCLEOTIDE SEQUENCE [LARGE SCALE GENOMIC DNA]</scope>
    <source>
        <strain evidence="2 3">FMUON74</strain>
    </source>
</reference>
<keyword evidence="1" id="KW-1133">Transmembrane helix</keyword>
<evidence type="ECO:0000313" key="3">
    <source>
        <dbReference type="Proteomes" id="UP000516173"/>
    </source>
</evidence>
<proteinExistence type="predicted"/>
<keyword evidence="3" id="KW-1185">Reference proteome</keyword>
<dbReference type="Proteomes" id="UP000516173">
    <property type="component" value="Chromosome"/>
</dbReference>
<gene>
    <name evidence="2" type="ORF">NWFMUON74_38430</name>
</gene>
<organism evidence="2 3">
    <name type="scientific">Nocardia wallacei</name>
    <dbReference type="NCBI Taxonomy" id="480035"/>
    <lineage>
        <taxon>Bacteria</taxon>
        <taxon>Bacillati</taxon>
        <taxon>Actinomycetota</taxon>
        <taxon>Actinomycetes</taxon>
        <taxon>Mycobacteriales</taxon>
        <taxon>Nocardiaceae</taxon>
        <taxon>Nocardia</taxon>
    </lineage>
</organism>
<dbReference type="EMBL" id="AP023396">
    <property type="protein sequence ID" value="BCK56071.1"/>
    <property type="molecule type" value="Genomic_DNA"/>
</dbReference>
<keyword evidence="1" id="KW-0812">Transmembrane</keyword>
<dbReference type="AlphaFoldDB" id="A0A7G1KML7"/>